<evidence type="ECO:0000256" key="6">
    <source>
        <dbReference type="ARBA" id="ARBA00022723"/>
    </source>
</evidence>
<dbReference type="Pfam" id="PF00075">
    <property type="entry name" value="RNase_H"/>
    <property type="match status" value="1"/>
</dbReference>
<dbReference type="GO" id="GO:0004523">
    <property type="term" value="F:RNA-DNA hybrid ribonuclease activity"/>
    <property type="evidence" value="ECO:0000318"/>
    <property type="project" value="GO_Central"/>
</dbReference>
<feature type="region of interest" description="Disordered" evidence="10">
    <location>
        <begin position="144"/>
        <end position="191"/>
    </location>
</feature>
<evidence type="ECO:0000256" key="2">
    <source>
        <dbReference type="ARBA" id="ARBA00001946"/>
    </source>
</evidence>
<dbReference type="Gene3D" id="3.30.420.10">
    <property type="entry name" value="Ribonuclease H-like superfamily/Ribonuclease H"/>
    <property type="match status" value="1"/>
</dbReference>
<dbReference type="PANTHER" id="PTHR10642:SF26">
    <property type="entry name" value="RIBONUCLEASE H1"/>
    <property type="match status" value="1"/>
</dbReference>
<reference evidence="14" key="1">
    <citation type="journal article" date="2007" name="Plant Cell">
        <title>Dothideomycete-plant interactions illuminated by genome sequencing and EST analysis of the wheat pathogen Stagonospora nodorum.</title>
        <authorList>
            <person name="Hane J.K."/>
            <person name="Lowe R.G."/>
            <person name="Solomon P.S."/>
            <person name="Tan K.C."/>
            <person name="Schoch C.L."/>
            <person name="Spatafora J.W."/>
            <person name="Crous P.W."/>
            <person name="Kodira C."/>
            <person name="Birren B.W."/>
            <person name="Galagan J.E."/>
            <person name="Torriani S.F."/>
            <person name="McDonald B.A."/>
            <person name="Oliver R.P."/>
        </authorList>
    </citation>
    <scope>NUCLEOTIDE SEQUENCE [LARGE SCALE GENOMIC DNA]</scope>
    <source>
        <strain evidence="14">SN15 / ATCC MYA-4574 / FGSC 10173</strain>
    </source>
</reference>
<dbReference type="VEuPathDB" id="FungiDB:JI435_303890"/>
<dbReference type="EMBL" id="CH445332">
    <property type="protein sequence ID" value="EAT86643.2"/>
    <property type="molecule type" value="Genomic_DNA"/>
</dbReference>
<dbReference type="InterPro" id="IPR009027">
    <property type="entry name" value="Ribosomal_bL9/RNase_H1_N"/>
</dbReference>
<dbReference type="Gene3D" id="3.40.970.10">
    <property type="entry name" value="Ribonuclease H1, N-terminal domain"/>
    <property type="match status" value="2"/>
</dbReference>
<evidence type="ECO:0000256" key="7">
    <source>
        <dbReference type="ARBA" id="ARBA00022759"/>
    </source>
</evidence>
<name>Q0URN5_PHANO</name>
<organism evidence="13 14">
    <name type="scientific">Phaeosphaeria nodorum (strain SN15 / ATCC MYA-4574 / FGSC 10173)</name>
    <name type="common">Glume blotch fungus</name>
    <name type="synonym">Parastagonospora nodorum</name>
    <dbReference type="NCBI Taxonomy" id="321614"/>
    <lineage>
        <taxon>Eukaryota</taxon>
        <taxon>Fungi</taxon>
        <taxon>Dikarya</taxon>
        <taxon>Ascomycota</taxon>
        <taxon>Pezizomycotina</taxon>
        <taxon>Dothideomycetes</taxon>
        <taxon>Pleosporomycetidae</taxon>
        <taxon>Pleosporales</taxon>
        <taxon>Pleosporineae</taxon>
        <taxon>Phaeosphaeriaceae</taxon>
        <taxon>Parastagonospora</taxon>
    </lineage>
</organism>
<evidence type="ECO:0000256" key="3">
    <source>
        <dbReference type="ARBA" id="ARBA00005300"/>
    </source>
</evidence>
<gene>
    <name evidence="13" type="ORF">SNOG_05579</name>
</gene>
<feature type="transmembrane region" description="Helical" evidence="11">
    <location>
        <begin position="512"/>
        <end position="531"/>
    </location>
</feature>
<feature type="region of interest" description="Disordered" evidence="10">
    <location>
        <begin position="1"/>
        <end position="23"/>
    </location>
</feature>
<sequence length="613" mass="66993">MPGTTSVTSNTSSNKRKRSSPKFYAVKVGRTPGIYHSWEDCKAQTDGIKATFKSFPTLTEAEAFMKGSSNSSPKPSAGNKFYAVAIGHVPGVYTDYASVQAQTRNCAGAKQQSFATREEAQAFVNGFRRDPSVPISLRGDLSEVSSLTASKESKASEAPQKKQKKNDAAAPALTNGDIKYEPGLGPLPEDAEDGFDPTLKLDLESGNIRVKTEAELSRTKLQPTGDFTGIINVYTDGSALGNGKVGAVGGVGVYFGPNDSRNISEPLRGSRQTNQRAELTAVARALDHIPIDRSALIHTDSNYSIKCLTEWFQKWEKNNWKSSSGKDVENKDLVEPIIARIRERDMCRAKTDFKWIKGHANDPGNVAADLLAVQGSRTSTPELRNGDIKTISATLNTSAIDYDSNNLRDQKHSDTYTGKMEPMNEDDWDKTFADLAADATAQEPATYEQGLPSSDSQETAKQVTSGDAPGVLVIFHHFARQLEYQQLELCVHPCGCLSTRKKVATPSLVRTIVYNILVYIIVAIVTAYLLVQAMEAISFLLNPHIGMILQVSWIAFLMMCGLFPPMIWEANGENDAFEPPPLPRNVGWLYNPLPRSRAQYPPSCSTSSHTPSP</sequence>
<dbReference type="InterPro" id="IPR050092">
    <property type="entry name" value="RNase_H"/>
</dbReference>
<dbReference type="AlphaFoldDB" id="Q0URN5"/>
<evidence type="ECO:0000256" key="11">
    <source>
        <dbReference type="SAM" id="Phobius"/>
    </source>
</evidence>
<feature type="compositionally biased region" description="Low complexity" evidence="10">
    <location>
        <begin position="1"/>
        <end position="13"/>
    </location>
</feature>
<dbReference type="HOGENOM" id="CLU_030894_0_5_1"/>
<evidence type="ECO:0000313" key="13">
    <source>
        <dbReference type="EMBL" id="EAT86643.2"/>
    </source>
</evidence>
<dbReference type="GO" id="GO:0003676">
    <property type="term" value="F:nucleic acid binding"/>
    <property type="evidence" value="ECO:0007669"/>
    <property type="project" value="InterPro"/>
</dbReference>
<evidence type="ECO:0000256" key="1">
    <source>
        <dbReference type="ARBA" id="ARBA00000077"/>
    </source>
</evidence>
<dbReference type="InterPro" id="IPR012337">
    <property type="entry name" value="RNaseH-like_sf"/>
</dbReference>
<keyword evidence="11" id="KW-1133">Transmembrane helix</keyword>
<dbReference type="GO" id="GO:0046872">
    <property type="term" value="F:metal ion binding"/>
    <property type="evidence" value="ECO:0007669"/>
    <property type="project" value="UniProtKB-KW"/>
</dbReference>
<dbReference type="Pfam" id="PF01693">
    <property type="entry name" value="Cauli_VI"/>
    <property type="match status" value="2"/>
</dbReference>
<evidence type="ECO:0000256" key="9">
    <source>
        <dbReference type="ARBA" id="ARBA00022842"/>
    </source>
</evidence>
<comment type="cofactor">
    <cofactor evidence="2">
        <name>Mg(2+)</name>
        <dbReference type="ChEBI" id="CHEBI:18420"/>
    </cofactor>
</comment>
<keyword evidence="6" id="KW-0479">Metal-binding</keyword>
<dbReference type="SUPFAM" id="SSF53098">
    <property type="entry name" value="Ribonuclease H-like"/>
    <property type="match status" value="1"/>
</dbReference>
<dbReference type="CDD" id="cd09280">
    <property type="entry name" value="RNase_HI_eukaryote_like"/>
    <property type="match status" value="1"/>
</dbReference>
<evidence type="ECO:0000256" key="10">
    <source>
        <dbReference type="SAM" id="MobiDB-lite"/>
    </source>
</evidence>
<dbReference type="FunFam" id="3.30.420.10:FF:000090">
    <property type="entry name" value="Ribonuclease H"/>
    <property type="match status" value="1"/>
</dbReference>
<keyword evidence="11" id="KW-0812">Transmembrane</keyword>
<accession>Q0URN5</accession>
<dbReference type="eggNOG" id="KOG3752">
    <property type="taxonomic scope" value="Eukaryota"/>
</dbReference>
<feature type="transmembrane region" description="Helical" evidence="11">
    <location>
        <begin position="543"/>
        <end position="567"/>
    </location>
</feature>
<dbReference type="GO" id="GO:0043137">
    <property type="term" value="P:DNA replication, removal of RNA primer"/>
    <property type="evidence" value="ECO:0000318"/>
    <property type="project" value="GO_Central"/>
</dbReference>
<feature type="domain" description="RNase H type-1" evidence="12">
    <location>
        <begin position="227"/>
        <end position="377"/>
    </location>
</feature>
<evidence type="ECO:0000259" key="12">
    <source>
        <dbReference type="PROSITE" id="PS50879"/>
    </source>
</evidence>
<dbReference type="RefSeq" id="XP_001795983.1">
    <property type="nucleotide sequence ID" value="XM_001795931.1"/>
</dbReference>
<dbReference type="InterPro" id="IPR011320">
    <property type="entry name" value="RNase_H1_N"/>
</dbReference>
<dbReference type="Proteomes" id="UP000001055">
    <property type="component" value="Unassembled WGS sequence"/>
</dbReference>
<dbReference type="VEuPathDB" id="FungiDB:JI435_055790"/>
<feature type="region of interest" description="Disordered" evidence="10">
    <location>
        <begin position="443"/>
        <end position="462"/>
    </location>
</feature>
<dbReference type="InterPro" id="IPR037056">
    <property type="entry name" value="RNase_H1_N_sf"/>
</dbReference>
<keyword evidence="8" id="KW-0378">Hydrolase</keyword>
<dbReference type="EC" id="3.1.26.4" evidence="4"/>
<keyword evidence="11" id="KW-0472">Membrane</keyword>
<keyword evidence="7" id="KW-0255">Endonuclease</keyword>
<evidence type="ECO:0000256" key="4">
    <source>
        <dbReference type="ARBA" id="ARBA00012180"/>
    </source>
</evidence>
<dbReference type="SUPFAM" id="SSF55658">
    <property type="entry name" value="L9 N-domain-like"/>
    <property type="match status" value="2"/>
</dbReference>
<keyword evidence="5" id="KW-0540">Nuclease</keyword>
<comment type="catalytic activity">
    <reaction evidence="1">
        <text>Endonucleolytic cleavage to 5'-phosphomonoester.</text>
        <dbReference type="EC" id="3.1.26.4"/>
    </reaction>
</comment>
<dbReference type="GeneID" id="5972860"/>
<dbReference type="InterPro" id="IPR036397">
    <property type="entry name" value="RNaseH_sf"/>
</dbReference>
<dbReference type="InParanoid" id="Q0URN5"/>
<evidence type="ECO:0000313" key="14">
    <source>
        <dbReference type="Proteomes" id="UP000001055"/>
    </source>
</evidence>
<dbReference type="STRING" id="321614.Q0URN5"/>
<dbReference type="PANTHER" id="PTHR10642">
    <property type="entry name" value="RIBONUCLEASE H1"/>
    <property type="match status" value="1"/>
</dbReference>
<protein>
    <recommendedName>
        <fullName evidence="4">ribonuclease H</fullName>
        <ecNumber evidence="4">3.1.26.4</ecNumber>
    </recommendedName>
</protein>
<keyword evidence="9" id="KW-0460">Magnesium</keyword>
<comment type="similarity">
    <text evidence="3">Belongs to the RNase H family.</text>
</comment>
<feature type="compositionally biased region" description="Polar residues" evidence="10">
    <location>
        <begin position="451"/>
        <end position="462"/>
    </location>
</feature>
<evidence type="ECO:0000256" key="5">
    <source>
        <dbReference type="ARBA" id="ARBA00022722"/>
    </source>
</evidence>
<dbReference type="FunFam" id="3.40.970.10:FF:000001">
    <property type="entry name" value="Ribonuclease H1"/>
    <property type="match status" value="1"/>
</dbReference>
<dbReference type="FunCoup" id="Q0URN5">
    <property type="interactions" value="234"/>
</dbReference>
<evidence type="ECO:0000256" key="8">
    <source>
        <dbReference type="ARBA" id="ARBA00022801"/>
    </source>
</evidence>
<proteinExistence type="inferred from homology"/>
<dbReference type="KEGG" id="pno:SNOG_05579"/>
<dbReference type="InterPro" id="IPR002156">
    <property type="entry name" value="RNaseH_domain"/>
</dbReference>
<dbReference type="PROSITE" id="PS50879">
    <property type="entry name" value="RNASE_H_1"/>
    <property type="match status" value="1"/>
</dbReference>